<gene>
    <name evidence="8" type="ORF">EV195_11060</name>
</gene>
<comment type="pathway">
    <text evidence="1 6">Carbohydrate biosynthesis; dTDP-L-rhamnose biosynthesis.</text>
</comment>
<dbReference type="NCBIfam" id="TIGR01214">
    <property type="entry name" value="rmlD"/>
    <property type="match status" value="1"/>
</dbReference>
<dbReference type="Gene3D" id="3.90.25.10">
    <property type="entry name" value="UDP-galactose 4-epimerase, domain 1"/>
    <property type="match status" value="1"/>
</dbReference>
<evidence type="ECO:0000256" key="4">
    <source>
        <dbReference type="ARBA" id="ARBA00017099"/>
    </source>
</evidence>
<organism evidence="8 9">
    <name type="scientific">Tenacibaculum skagerrakense</name>
    <dbReference type="NCBI Taxonomy" id="186571"/>
    <lineage>
        <taxon>Bacteria</taxon>
        <taxon>Pseudomonadati</taxon>
        <taxon>Bacteroidota</taxon>
        <taxon>Flavobacteriia</taxon>
        <taxon>Flavobacteriales</taxon>
        <taxon>Flavobacteriaceae</taxon>
        <taxon>Tenacibaculum</taxon>
    </lineage>
</organism>
<dbReference type="RefSeq" id="WP_132795714.1">
    <property type="nucleotide sequence ID" value="NZ_SLXM01000010.1"/>
</dbReference>
<dbReference type="PANTHER" id="PTHR10491:SF4">
    <property type="entry name" value="METHIONINE ADENOSYLTRANSFERASE 2 SUBUNIT BETA"/>
    <property type="match status" value="1"/>
</dbReference>
<comment type="function">
    <text evidence="6">Catalyzes the reduction of dTDP-6-deoxy-L-lyxo-4-hexulose to yield dTDP-L-rhamnose.</text>
</comment>
<sequence length="283" mass="32293">MNILITGASGQLGSEIREESKESSHTFFFENSKTLDITNFSNVEKYIKHNSIDFVINCAAYTAVDNAEDDKVSAMNVNAEGVKNLAEAIKERGKMIHISTDYVFSGNNTFPINESEEVDPVNYYGVSKQKGEEYFLESRVHGMIIRVSWLYSCFGKNFVKTMMRLGNEKQEINVVDDQIGTPTYANDLAKLCIFLIDTDFKNKARIYHYSNKGAISWYEFAREIMKTANLSCKVNPIKTKDYPTTAKRPSFSVMDTSKIKGDFNIEIPFWKDALERCIRNCKE</sequence>
<dbReference type="InterPro" id="IPR029903">
    <property type="entry name" value="RmlD-like-bd"/>
</dbReference>
<accession>A0A4R2NMX3</accession>
<evidence type="ECO:0000256" key="1">
    <source>
        <dbReference type="ARBA" id="ARBA00004781"/>
    </source>
</evidence>
<dbReference type="CDD" id="cd05254">
    <property type="entry name" value="dTDP_HR_like_SDR_e"/>
    <property type="match status" value="1"/>
</dbReference>
<dbReference type="EMBL" id="SLXM01000010">
    <property type="protein sequence ID" value="TCP22931.1"/>
    <property type="molecule type" value="Genomic_DNA"/>
</dbReference>
<evidence type="ECO:0000313" key="8">
    <source>
        <dbReference type="EMBL" id="TCP22931.1"/>
    </source>
</evidence>
<dbReference type="SUPFAM" id="SSF51735">
    <property type="entry name" value="NAD(P)-binding Rossmann-fold domains"/>
    <property type="match status" value="1"/>
</dbReference>
<comment type="catalytic activity">
    <reaction evidence="5">
        <text>dTDP-beta-L-rhamnose + NADP(+) = dTDP-4-dehydro-beta-L-rhamnose + NADPH + H(+)</text>
        <dbReference type="Rhea" id="RHEA:21796"/>
        <dbReference type="ChEBI" id="CHEBI:15378"/>
        <dbReference type="ChEBI" id="CHEBI:57510"/>
        <dbReference type="ChEBI" id="CHEBI:57783"/>
        <dbReference type="ChEBI" id="CHEBI:58349"/>
        <dbReference type="ChEBI" id="CHEBI:62830"/>
        <dbReference type="EC" id="1.1.1.133"/>
    </reaction>
</comment>
<evidence type="ECO:0000256" key="6">
    <source>
        <dbReference type="RuleBase" id="RU364082"/>
    </source>
</evidence>
<evidence type="ECO:0000259" key="7">
    <source>
        <dbReference type="Pfam" id="PF04321"/>
    </source>
</evidence>
<dbReference type="Proteomes" id="UP000294564">
    <property type="component" value="Unassembled WGS sequence"/>
</dbReference>
<dbReference type="GO" id="GO:0019305">
    <property type="term" value="P:dTDP-rhamnose biosynthetic process"/>
    <property type="evidence" value="ECO:0007669"/>
    <property type="project" value="UniProtKB-UniPathway"/>
</dbReference>
<dbReference type="Pfam" id="PF04321">
    <property type="entry name" value="RmlD_sub_bind"/>
    <property type="match status" value="1"/>
</dbReference>
<feature type="domain" description="RmlD-like substrate binding" evidence="7">
    <location>
        <begin position="1"/>
        <end position="281"/>
    </location>
</feature>
<proteinExistence type="inferred from homology"/>
<evidence type="ECO:0000313" key="9">
    <source>
        <dbReference type="Proteomes" id="UP000294564"/>
    </source>
</evidence>
<comment type="similarity">
    <text evidence="2 6">Belongs to the dTDP-4-dehydrorhamnose reductase family.</text>
</comment>
<dbReference type="Gene3D" id="3.40.50.720">
    <property type="entry name" value="NAD(P)-binding Rossmann-like Domain"/>
    <property type="match status" value="1"/>
</dbReference>
<protein>
    <recommendedName>
        <fullName evidence="4 6">dTDP-4-dehydrorhamnose reductase</fullName>
        <ecNumber evidence="3 6">1.1.1.133</ecNumber>
    </recommendedName>
</protein>
<keyword evidence="9" id="KW-1185">Reference proteome</keyword>
<keyword evidence="6" id="KW-0521">NADP</keyword>
<dbReference type="InterPro" id="IPR005913">
    <property type="entry name" value="dTDP_dehydrorham_reduct"/>
</dbReference>
<dbReference type="InterPro" id="IPR036291">
    <property type="entry name" value="NAD(P)-bd_dom_sf"/>
</dbReference>
<reference evidence="8 9" key="1">
    <citation type="submission" date="2019-03" db="EMBL/GenBank/DDBJ databases">
        <title>Genomic Encyclopedia of Type Strains, Phase IV (KMG-IV): sequencing the most valuable type-strain genomes for metagenomic binning, comparative biology and taxonomic classification.</title>
        <authorList>
            <person name="Goeker M."/>
        </authorList>
    </citation>
    <scope>NUCLEOTIDE SEQUENCE [LARGE SCALE GENOMIC DNA]</scope>
    <source>
        <strain evidence="8 9">DSM 14836</strain>
    </source>
</reference>
<evidence type="ECO:0000256" key="2">
    <source>
        <dbReference type="ARBA" id="ARBA00010944"/>
    </source>
</evidence>
<dbReference type="PANTHER" id="PTHR10491">
    <property type="entry name" value="DTDP-4-DEHYDRORHAMNOSE REDUCTASE"/>
    <property type="match status" value="1"/>
</dbReference>
<evidence type="ECO:0000256" key="3">
    <source>
        <dbReference type="ARBA" id="ARBA00012929"/>
    </source>
</evidence>
<dbReference type="UniPathway" id="UPA00124"/>
<dbReference type="OrthoDB" id="9803892at2"/>
<dbReference type="GO" id="GO:0008831">
    <property type="term" value="F:dTDP-4-dehydrorhamnose reductase activity"/>
    <property type="evidence" value="ECO:0007669"/>
    <property type="project" value="UniProtKB-EC"/>
</dbReference>
<name>A0A4R2NMX3_9FLAO</name>
<dbReference type="AlphaFoldDB" id="A0A4R2NMX3"/>
<comment type="caution">
    <text evidence="8">The sequence shown here is derived from an EMBL/GenBank/DDBJ whole genome shotgun (WGS) entry which is preliminary data.</text>
</comment>
<dbReference type="GO" id="GO:0005829">
    <property type="term" value="C:cytosol"/>
    <property type="evidence" value="ECO:0007669"/>
    <property type="project" value="TreeGrafter"/>
</dbReference>
<evidence type="ECO:0000256" key="5">
    <source>
        <dbReference type="ARBA" id="ARBA00048200"/>
    </source>
</evidence>
<dbReference type="EC" id="1.1.1.133" evidence="3 6"/>
<keyword evidence="6" id="KW-0560">Oxidoreductase</keyword>